<gene>
    <name evidence="2" type="ordered locus">KLTH0D12958g</name>
</gene>
<proteinExistence type="predicted"/>
<accession>C5DF82</accession>
<organism evidence="2 3">
    <name type="scientific">Lachancea thermotolerans (strain ATCC 56472 / CBS 6340 / NRRL Y-8284)</name>
    <name type="common">Yeast</name>
    <name type="synonym">Kluyveromyces thermotolerans</name>
    <dbReference type="NCBI Taxonomy" id="559295"/>
    <lineage>
        <taxon>Eukaryota</taxon>
        <taxon>Fungi</taxon>
        <taxon>Dikarya</taxon>
        <taxon>Ascomycota</taxon>
        <taxon>Saccharomycotina</taxon>
        <taxon>Saccharomycetes</taxon>
        <taxon>Saccharomycetales</taxon>
        <taxon>Saccharomycetaceae</taxon>
        <taxon>Lachancea</taxon>
    </lineage>
</organism>
<dbReference type="InterPro" id="IPR036071">
    <property type="entry name" value="AMMECR1_dom_sf"/>
</dbReference>
<dbReference type="RefSeq" id="XP_002553275.1">
    <property type="nucleotide sequence ID" value="XM_002553229.1"/>
</dbReference>
<dbReference type="HOGENOM" id="CLU_052828_3_0_1"/>
<dbReference type="eggNOG" id="KOG3274">
    <property type="taxonomic scope" value="Eukaryota"/>
</dbReference>
<dbReference type="InterPro" id="IPR023473">
    <property type="entry name" value="AMMECR1"/>
</dbReference>
<name>C5DF82_LACTC</name>
<dbReference type="PANTHER" id="PTHR13016">
    <property type="entry name" value="AMMECR1 HOMOLOG"/>
    <property type="match status" value="1"/>
</dbReference>
<dbReference type="Proteomes" id="UP000002036">
    <property type="component" value="Chromosome D"/>
</dbReference>
<reference evidence="2 3" key="1">
    <citation type="journal article" date="2009" name="Genome Res.">
        <title>Comparative genomics of protoploid Saccharomycetaceae.</title>
        <authorList>
            <consortium name="The Genolevures Consortium"/>
            <person name="Souciet J.-L."/>
            <person name="Dujon B."/>
            <person name="Gaillardin C."/>
            <person name="Johnston M."/>
            <person name="Baret P.V."/>
            <person name="Cliften P."/>
            <person name="Sherman D.J."/>
            <person name="Weissenbach J."/>
            <person name="Westhof E."/>
            <person name="Wincker P."/>
            <person name="Jubin C."/>
            <person name="Poulain J."/>
            <person name="Barbe V."/>
            <person name="Segurens B."/>
            <person name="Artiguenave F."/>
            <person name="Anthouard V."/>
            <person name="Vacherie B."/>
            <person name="Val M.-E."/>
            <person name="Fulton R.S."/>
            <person name="Minx P."/>
            <person name="Wilson R."/>
            <person name="Durrens P."/>
            <person name="Jean G."/>
            <person name="Marck C."/>
            <person name="Martin T."/>
            <person name="Nikolski M."/>
            <person name="Rolland T."/>
            <person name="Seret M.-L."/>
            <person name="Casaregola S."/>
            <person name="Despons L."/>
            <person name="Fairhead C."/>
            <person name="Fischer G."/>
            <person name="Lafontaine I."/>
            <person name="Leh V."/>
            <person name="Lemaire M."/>
            <person name="de Montigny J."/>
            <person name="Neuveglise C."/>
            <person name="Thierry A."/>
            <person name="Blanc-Lenfle I."/>
            <person name="Bleykasten C."/>
            <person name="Diffels J."/>
            <person name="Fritsch E."/>
            <person name="Frangeul L."/>
            <person name="Goeffon A."/>
            <person name="Jauniaux N."/>
            <person name="Kachouri-Lafond R."/>
            <person name="Payen C."/>
            <person name="Potier S."/>
            <person name="Pribylova L."/>
            <person name="Ozanne C."/>
            <person name="Richard G.-F."/>
            <person name="Sacerdot C."/>
            <person name="Straub M.-L."/>
            <person name="Talla E."/>
        </authorList>
    </citation>
    <scope>NUCLEOTIDE SEQUENCE [LARGE SCALE GENOMIC DNA]</scope>
    <source>
        <strain evidence="3">ATCC 56472 / CBS 6340 / NRRL Y-8284</strain>
    </source>
</reference>
<feature type="domain" description="AMMECR1" evidence="1">
    <location>
        <begin position="7"/>
        <end position="225"/>
    </location>
</feature>
<dbReference type="InterPro" id="IPR027485">
    <property type="entry name" value="AMMECR1_N"/>
</dbReference>
<dbReference type="NCBIfam" id="TIGR00296">
    <property type="entry name" value="TIGR00296 family protein"/>
    <property type="match status" value="1"/>
</dbReference>
<dbReference type="GeneID" id="8295515"/>
<evidence type="ECO:0000313" key="2">
    <source>
        <dbReference type="EMBL" id="CAR22837.1"/>
    </source>
</evidence>
<dbReference type="InParanoid" id="C5DF82"/>
<sequence length="232" mass="26575">MPDESKSSLYAFYAFYQLYVHLFYEGKKPLSFDTLQKRLSPRLACSSMKTRERTSLFITWKKRSASQGEYLLRGCVGTFAKLPLLEGIEKYSIIAALQDPRFPPITKSEFPGLKCSCNILHSFSTIYGSSAPTGDVYDWEIGIHGVELRLRDSTRSRILSATFLPEVILEQGWNERETFRSLIRKAGFLGDIDAALDNWQEYFVEVIRYEGNKTEISYEEFNQLLGNAATNQ</sequence>
<dbReference type="Pfam" id="PF01871">
    <property type="entry name" value="AMMECR1"/>
    <property type="match status" value="1"/>
</dbReference>
<evidence type="ECO:0000313" key="3">
    <source>
        <dbReference type="Proteomes" id="UP000002036"/>
    </source>
</evidence>
<evidence type="ECO:0000259" key="1">
    <source>
        <dbReference type="PROSITE" id="PS51112"/>
    </source>
</evidence>
<dbReference type="PROSITE" id="PS51112">
    <property type="entry name" value="AMMECR1"/>
    <property type="match status" value="1"/>
</dbReference>
<keyword evidence="3" id="KW-1185">Reference proteome</keyword>
<dbReference type="InterPro" id="IPR002733">
    <property type="entry name" value="AMMECR1_domain"/>
</dbReference>
<dbReference type="Gene3D" id="3.30.1490.150">
    <property type="entry name" value="Hypothetical protein ph0010, domain 2"/>
    <property type="match status" value="1"/>
</dbReference>
<dbReference type="EMBL" id="CU928168">
    <property type="protein sequence ID" value="CAR22837.1"/>
    <property type="molecule type" value="Genomic_DNA"/>
</dbReference>
<dbReference type="AlphaFoldDB" id="C5DF82"/>
<dbReference type="OMA" id="TNEAFPL"/>
<protein>
    <submittedName>
        <fullName evidence="2">KLTH0D12958p</fullName>
    </submittedName>
</protein>
<dbReference type="PANTHER" id="PTHR13016:SF0">
    <property type="entry name" value="AMME SYNDROME CANDIDATE GENE 1 PROTEIN"/>
    <property type="match status" value="1"/>
</dbReference>
<dbReference type="SUPFAM" id="SSF143447">
    <property type="entry name" value="AMMECR1-like"/>
    <property type="match status" value="1"/>
</dbReference>
<dbReference type="Gene3D" id="3.30.700.20">
    <property type="entry name" value="Hypothetical protein ph0010, domain 1"/>
    <property type="match status" value="1"/>
</dbReference>
<dbReference type="KEGG" id="lth:KLTH0D12958g"/>
<dbReference type="OrthoDB" id="24630at2759"/>